<name>A0A8D5UIE0_9BACL</name>
<evidence type="ECO:0000256" key="6">
    <source>
        <dbReference type="ARBA" id="ARBA00070228"/>
    </source>
</evidence>
<dbReference type="EMBL" id="AP024601">
    <property type="protein sequence ID" value="BCU83016.1"/>
    <property type="molecule type" value="Genomic_DNA"/>
</dbReference>
<organism evidence="8 9">
    <name type="scientific">Polycladomyces abyssicola</name>
    <dbReference type="NCBI Taxonomy" id="1125966"/>
    <lineage>
        <taxon>Bacteria</taxon>
        <taxon>Bacillati</taxon>
        <taxon>Bacillota</taxon>
        <taxon>Bacilli</taxon>
        <taxon>Bacillales</taxon>
        <taxon>Thermoactinomycetaceae</taxon>
        <taxon>Polycladomyces</taxon>
    </lineage>
</organism>
<feature type="domain" description="Solute-binding protein family 3/N-terminal" evidence="7">
    <location>
        <begin position="41"/>
        <end position="257"/>
    </location>
</feature>
<comment type="subcellular location">
    <subcellularLocation>
        <location evidence="1">Periplasm</location>
    </subcellularLocation>
</comment>
<accession>A0A8D5UIE0</accession>
<dbReference type="InterPro" id="IPR015168">
    <property type="entry name" value="SsuA/THI5"/>
</dbReference>
<keyword evidence="4" id="KW-0732">Signal</keyword>
<dbReference type="RefSeq" id="WP_212773293.1">
    <property type="nucleotide sequence ID" value="NZ_AP024601.1"/>
</dbReference>
<reference evidence="8" key="1">
    <citation type="journal article" date="2013" name="Int. J. Syst. Evol. Microbiol.">
        <title>Polycladomyces abyssicola gen. nov., sp. nov., a thermophilic filamentous bacterium isolated from hemipelagic sediment.</title>
        <authorList>
            <person name="Tsubouchi T."/>
            <person name="Shimane Y."/>
            <person name="Mori K."/>
            <person name="Usui K."/>
            <person name="Hiraki T."/>
            <person name="Tame A."/>
            <person name="Uematsu K."/>
            <person name="Maruyama T."/>
            <person name="Hatada Y."/>
        </authorList>
    </citation>
    <scope>NUCLEOTIDE SEQUENCE</scope>
    <source>
        <strain evidence="8">JIR-001</strain>
    </source>
</reference>
<dbReference type="PANTHER" id="PTHR30024">
    <property type="entry name" value="ALIPHATIC SULFONATES-BINDING PROTEIN-RELATED"/>
    <property type="match status" value="1"/>
</dbReference>
<dbReference type="GO" id="GO:0016020">
    <property type="term" value="C:membrane"/>
    <property type="evidence" value="ECO:0007669"/>
    <property type="project" value="InterPro"/>
</dbReference>
<evidence type="ECO:0000256" key="3">
    <source>
        <dbReference type="ARBA" id="ARBA00022448"/>
    </source>
</evidence>
<dbReference type="InterPro" id="IPR010067">
    <property type="entry name" value="ABC_SsuA_sub-bd"/>
</dbReference>
<dbReference type="Proteomes" id="UP000677436">
    <property type="component" value="Chromosome"/>
</dbReference>
<keyword evidence="9" id="KW-1185">Reference proteome</keyword>
<dbReference type="Pfam" id="PF09084">
    <property type="entry name" value="NMT1"/>
    <property type="match status" value="1"/>
</dbReference>
<dbReference type="NCBIfam" id="NF008588">
    <property type="entry name" value="PRK11553.1"/>
    <property type="match status" value="1"/>
</dbReference>
<dbReference type="PROSITE" id="PS51257">
    <property type="entry name" value="PROKAR_LIPOPROTEIN"/>
    <property type="match status" value="1"/>
</dbReference>
<evidence type="ECO:0000256" key="2">
    <source>
        <dbReference type="ARBA" id="ARBA00010742"/>
    </source>
</evidence>
<dbReference type="GO" id="GO:0042626">
    <property type="term" value="F:ATPase-coupled transmembrane transporter activity"/>
    <property type="evidence" value="ECO:0007669"/>
    <property type="project" value="InterPro"/>
</dbReference>
<evidence type="ECO:0000256" key="5">
    <source>
        <dbReference type="ARBA" id="ARBA00055538"/>
    </source>
</evidence>
<evidence type="ECO:0000259" key="7">
    <source>
        <dbReference type="SMART" id="SM00062"/>
    </source>
</evidence>
<dbReference type="AlphaFoldDB" id="A0A8D5UIE0"/>
<dbReference type="CDD" id="cd13557">
    <property type="entry name" value="PBP2_SsuA"/>
    <property type="match status" value="1"/>
</dbReference>
<dbReference type="SMART" id="SM00062">
    <property type="entry name" value="PBPb"/>
    <property type="match status" value="1"/>
</dbReference>
<dbReference type="InterPro" id="IPR001638">
    <property type="entry name" value="Solute-binding_3/MltF_N"/>
</dbReference>
<reference evidence="8" key="2">
    <citation type="journal article" date="2021" name="Microbiol. Resour. Announc.">
        <title>Complete Genome Sequence of Polycladomyces abyssicola JIR-001T, Isolated from Hemipelagic Sediment in Deep Seawater.</title>
        <authorList>
            <person name="Tsubouchi T."/>
            <person name="Kaneko Y."/>
        </authorList>
    </citation>
    <scope>NUCLEOTIDE SEQUENCE</scope>
    <source>
        <strain evidence="8">JIR-001</strain>
    </source>
</reference>
<dbReference type="GO" id="GO:0042597">
    <property type="term" value="C:periplasmic space"/>
    <property type="evidence" value="ECO:0007669"/>
    <property type="project" value="UniProtKB-SubCell"/>
</dbReference>
<evidence type="ECO:0000313" key="9">
    <source>
        <dbReference type="Proteomes" id="UP000677436"/>
    </source>
</evidence>
<sequence>MLGFFKWKRLISTVIALSICLLAGGVLGGCNAGASEADGKVVRIGYQKFGTLSILKARGTLEKRLKSRGVKVEWVHFPAGPQLLEAMNVGSIDIGHTGNTPPIFAQAAKTPLVYVGAGTPKPENEAIVVPKDSPIKSVKDLKGKKVALNKGSNVHDLLLQALDKAGLKYKDIQPVYLPPADARAAFTRKSVDAWVIWDPYYSAAEKELGARTITDGRGYTTNREFILASDTYAKEHGDIVRTILEEVEKTTDWFNQHPDDTAKLLSKQIGMDVGAVKKAITRSKYGLQPMDEGIIREQQRIADSFYHVGLIPERIQVEKAVWNGNRVKTKQERTENR</sequence>
<protein>
    <recommendedName>
        <fullName evidence="6">Putative aliphatic sulfonates-binding protein</fullName>
    </recommendedName>
</protein>
<dbReference type="SUPFAM" id="SSF53850">
    <property type="entry name" value="Periplasmic binding protein-like II"/>
    <property type="match status" value="1"/>
</dbReference>
<comment type="function">
    <text evidence="5">Part of a binding-protein-dependent transport system for aliphatic sulfonates. Putative binding protein.</text>
</comment>
<evidence type="ECO:0000313" key="8">
    <source>
        <dbReference type="EMBL" id="BCU83016.1"/>
    </source>
</evidence>
<dbReference type="KEGG" id="pabs:JIR001_27990"/>
<dbReference type="PANTHER" id="PTHR30024:SF42">
    <property type="entry name" value="ALIPHATIC SULFONATES-BINDING PROTEIN-RELATED"/>
    <property type="match status" value="1"/>
</dbReference>
<dbReference type="FunFam" id="3.40.190.10:FF:000050">
    <property type="entry name" value="Sulfonate ABC transporter substrate-binding protein"/>
    <property type="match status" value="1"/>
</dbReference>
<evidence type="ECO:0000256" key="4">
    <source>
        <dbReference type="ARBA" id="ARBA00022729"/>
    </source>
</evidence>
<dbReference type="Gene3D" id="3.40.190.10">
    <property type="entry name" value="Periplasmic binding protein-like II"/>
    <property type="match status" value="2"/>
</dbReference>
<evidence type="ECO:0000256" key="1">
    <source>
        <dbReference type="ARBA" id="ARBA00004418"/>
    </source>
</evidence>
<keyword evidence="3" id="KW-0813">Transport</keyword>
<gene>
    <name evidence="8" type="ORF">JIR001_27990</name>
</gene>
<proteinExistence type="inferred from homology"/>
<dbReference type="NCBIfam" id="TIGR01728">
    <property type="entry name" value="SsuA_fam"/>
    <property type="match status" value="1"/>
</dbReference>
<comment type="similarity">
    <text evidence="2">Belongs to the bacterial solute-binding protein SsuA/TauA family.</text>
</comment>